<gene>
    <name evidence="2" type="ORF">CryarDRAFT_3763</name>
</gene>
<organism evidence="2 3">
    <name type="scientific">Cryptosporangium arvum DSM 44712</name>
    <dbReference type="NCBI Taxonomy" id="927661"/>
    <lineage>
        <taxon>Bacteria</taxon>
        <taxon>Bacillati</taxon>
        <taxon>Actinomycetota</taxon>
        <taxon>Actinomycetes</taxon>
        <taxon>Cryptosporangiales</taxon>
        <taxon>Cryptosporangiaceae</taxon>
        <taxon>Cryptosporangium</taxon>
    </lineage>
</organism>
<dbReference type="Proteomes" id="UP000021053">
    <property type="component" value="Unassembled WGS sequence"/>
</dbReference>
<name>A0A011AKS4_9ACTN</name>
<reference evidence="2 3" key="1">
    <citation type="submission" date="2013-07" db="EMBL/GenBank/DDBJ databases">
        <authorList>
            <consortium name="DOE Joint Genome Institute"/>
            <person name="Eisen J."/>
            <person name="Huntemann M."/>
            <person name="Han J."/>
            <person name="Chen A."/>
            <person name="Kyrpides N."/>
            <person name="Mavromatis K."/>
            <person name="Markowitz V."/>
            <person name="Palaniappan K."/>
            <person name="Ivanova N."/>
            <person name="Schaumberg A."/>
            <person name="Pati A."/>
            <person name="Liolios K."/>
            <person name="Nordberg H.P."/>
            <person name="Cantor M.N."/>
            <person name="Hua S.X."/>
            <person name="Woyke T."/>
        </authorList>
    </citation>
    <scope>NUCLEOTIDE SEQUENCE [LARGE SCALE GENOMIC DNA]</scope>
    <source>
        <strain evidence="2 3">DSM 44712</strain>
    </source>
</reference>
<dbReference type="Pfam" id="PF20254">
    <property type="entry name" value="DMFA2_C"/>
    <property type="match status" value="1"/>
</dbReference>
<dbReference type="AlphaFoldDB" id="A0A011AKS4"/>
<proteinExistence type="predicted"/>
<dbReference type="SUPFAM" id="SSF49899">
    <property type="entry name" value="Concanavalin A-like lectins/glucanases"/>
    <property type="match status" value="1"/>
</dbReference>
<evidence type="ECO:0000313" key="2">
    <source>
        <dbReference type="EMBL" id="EXG82571.1"/>
    </source>
</evidence>
<dbReference type="HOGENOM" id="CLU_013754_0_0_11"/>
<dbReference type="OrthoDB" id="505641at2"/>
<sequence length="744" mass="78547">MIPSILTSYTNQLSYFPGDTIRLYVSSPADDRASITLVRLDAALDSPGKEAQTTEIPWSEATTRPVGGQDGHFGGFLTGTLVTPPATRFTVGAFVRFDGEVRPVAQSIVAVGDDQHSVTLGVEDGRALLTTGDPAGAVRCAEPLQPNAWYLVAGTVDGDRAEVHAIAMDVGARSTSTTGSLTPSGALGRGVVVAGAFPIVTHGTGIAAHGRAAASLTAAVSWPFVASTAVGAEQLRTLAERRSLDATTIGAELLGAWDLYPAHGEDGSAADLAGGAPGRLYNLPTRAVPGPNWQRLTTRFTEAPDEYSAAHFHETDVVDAGWSETFSGALPADLPSGAYAVRVATGREVDFVPFVVAPAPGSARKPVVVVIPTFTYLSYANESLFEGMDPSVTGHFTIGPNDADLAHVGNRTFGLSQYDTHPDGHGVVYSSAARPIVNTRHDYRMWLSDSGRGFSAEMYLLEWLTSVGIEFDVITDFELHTLGADYLGGWKAVLTGAHPEYHSGEMLDTLTRYRDTGGHLVYIGGNGFYWVTGVISESPLVVEIRRGFAGITAWKSRPGETSLLSTGLLGGSWRHRGREPQRLVGLGMAAQGWGGSQPYRRTEASYAPEVAWIFDGVDEDPIGAYGRVMGGAAGDELDRADPTLGTPANAVVLASSRDHGRTYQRDASEVAFILDGQHGGDVDPEVHSDVVYFETPGGGAVFAAGSIAYSGALLENGSQNGISRMTENVVRRFAHLDAAEGNPA</sequence>
<evidence type="ECO:0000313" key="3">
    <source>
        <dbReference type="Proteomes" id="UP000021053"/>
    </source>
</evidence>
<dbReference type="EMBL" id="JFBT01000001">
    <property type="protein sequence ID" value="EXG82571.1"/>
    <property type="molecule type" value="Genomic_DNA"/>
</dbReference>
<dbReference type="RefSeq" id="WP_051570595.1">
    <property type="nucleotide sequence ID" value="NZ_KK073874.1"/>
</dbReference>
<accession>A0A011AKS4</accession>
<dbReference type="InterPro" id="IPR013320">
    <property type="entry name" value="ConA-like_dom_sf"/>
</dbReference>
<evidence type="ECO:0000259" key="1">
    <source>
        <dbReference type="Pfam" id="PF20254"/>
    </source>
</evidence>
<keyword evidence="3" id="KW-1185">Reference proteome</keyword>
<feature type="domain" description="N,N-dimethylformamidase beta subunit-like C-terminal" evidence="1">
    <location>
        <begin position="286"/>
        <end position="714"/>
    </location>
</feature>
<comment type="caution">
    <text evidence="2">The sequence shown here is derived from an EMBL/GenBank/DDBJ whole genome shotgun (WGS) entry which is preliminary data.</text>
</comment>
<protein>
    <recommendedName>
        <fullName evidence="1">N,N-dimethylformamidase beta subunit-like C-terminal domain-containing protein</fullName>
    </recommendedName>
</protein>
<dbReference type="InterPro" id="IPR046540">
    <property type="entry name" value="DMFA2_C"/>
</dbReference>
<dbReference type="PATRIC" id="fig|927661.3.peg.3730"/>